<evidence type="ECO:0000256" key="5">
    <source>
        <dbReference type="ARBA" id="ARBA00022679"/>
    </source>
</evidence>
<dbReference type="SUPFAM" id="SSF55874">
    <property type="entry name" value="ATPase domain of HSP90 chaperone/DNA topoisomerase II/histidine kinase"/>
    <property type="match status" value="1"/>
</dbReference>
<dbReference type="PROSITE" id="PS50110">
    <property type="entry name" value="RESPONSE_REGULATORY"/>
    <property type="match status" value="1"/>
</dbReference>
<evidence type="ECO:0000256" key="6">
    <source>
        <dbReference type="ARBA" id="ARBA00022777"/>
    </source>
</evidence>
<dbReference type="Gene3D" id="3.40.50.2300">
    <property type="match status" value="1"/>
</dbReference>
<dbReference type="PANTHER" id="PTHR43047">
    <property type="entry name" value="TWO-COMPONENT HISTIDINE PROTEIN KINASE"/>
    <property type="match status" value="1"/>
</dbReference>
<dbReference type="SMART" id="SM00388">
    <property type="entry name" value="HisKA"/>
    <property type="match status" value="1"/>
</dbReference>
<keyword evidence="4 7" id="KW-0597">Phosphoprotein</keyword>
<evidence type="ECO:0000259" key="10">
    <source>
        <dbReference type="PROSITE" id="PS50112"/>
    </source>
</evidence>
<dbReference type="InterPro" id="IPR011006">
    <property type="entry name" value="CheY-like_superfamily"/>
</dbReference>
<keyword evidence="5" id="KW-0808">Transferase</keyword>
<dbReference type="GO" id="GO:0005886">
    <property type="term" value="C:plasma membrane"/>
    <property type="evidence" value="ECO:0007669"/>
    <property type="project" value="UniProtKB-SubCell"/>
</dbReference>
<dbReference type="Pfam" id="PF13426">
    <property type="entry name" value="PAS_9"/>
    <property type="match status" value="2"/>
</dbReference>
<dbReference type="InterPro" id="IPR036890">
    <property type="entry name" value="HATPase_C_sf"/>
</dbReference>
<dbReference type="EC" id="2.7.13.3" evidence="3"/>
<feature type="domain" description="PAS" evidence="10">
    <location>
        <begin position="28"/>
        <end position="73"/>
    </location>
</feature>
<dbReference type="PANTHER" id="PTHR43047:SF72">
    <property type="entry name" value="OSMOSENSING HISTIDINE PROTEIN KINASE SLN1"/>
    <property type="match status" value="1"/>
</dbReference>
<dbReference type="SUPFAM" id="SSF47384">
    <property type="entry name" value="Homodimeric domain of signal transducing histidine kinase"/>
    <property type="match status" value="1"/>
</dbReference>
<dbReference type="InterPro" id="IPR003661">
    <property type="entry name" value="HisK_dim/P_dom"/>
</dbReference>
<dbReference type="NCBIfam" id="TIGR00229">
    <property type="entry name" value="sensory_box"/>
    <property type="match status" value="2"/>
</dbReference>
<sequence>MNPSNPSRLSGDVGPISGAPVNPIAVPTEESFRALVQAIEDYAVFMLDATGRIISWNAGAAKLKGYAEHEILGSHFSRFYTAEAVERGWPAYELEQARLLGRFEDEGWRVRKDGTLFWANVIITARRGPGGAVVGFAKVTRDLTTQREADEALRRSEERFRLLVEGVSDYAIFMLDPDGRVMSWNAGAAHINGYRRDEIVGQHFSVFYTAEDVATGKPLRELTIAREQGRVEDEGWRVRKDGTTFWANVTITAIYDEARELRGFAKVTRDMSERKRLEEVEQASQRMKKFLATLAHELRNPLAPVRNALAAMQLEEGVSETVRRCRDTMDRQITHLTRLVEDLLDVGRITSGKVELRIAPVELRDVLVRSVEAAQPFIDARQQSIDLQMERTSIVVSGDMTRLVQVIQNLLHNASKFSPEGSCIGIHMAIENRMAVLRVSDAGCGIPPDALDTIFSLFTQMPASQNTGESGLGIGLTLCRSLVELHHGSIFAASAGPGKGSVFTVRLPAHPELAPLSTDDKTSEPRYGTPGLRVLIVDDNRDSADSLAMLFEMKGHRAQVVYRGEHAVEAARRLTPHIALIDLAMPGIDGFTVLRMLRALPELRGTRFAAMTGFGQSSDRERTREAGFDVHLVKPVDMALLDEFIALAATPREAG</sequence>
<reference evidence="12 13" key="1">
    <citation type="submission" date="2017-01" db="EMBL/GenBank/DDBJ databases">
        <title>Whole-Genome Shotgun Sequencing of Two beta-Proteobacterial Species in Search of the Bulgecin Biosynthetic Cluster.</title>
        <authorList>
            <person name="Horsman M.E."/>
            <person name="Marous D.R."/>
            <person name="Li R."/>
            <person name="Oliver R.A."/>
            <person name="Byun B."/>
            <person name="Emrich S.J."/>
            <person name="Boggess B."/>
            <person name="Townsend C.A."/>
            <person name="Mobashery S."/>
        </authorList>
    </citation>
    <scope>NUCLEOTIDE SEQUENCE [LARGE SCALE GENOMIC DNA]</scope>
    <source>
        <strain evidence="12 13">ATCC 31363</strain>
    </source>
</reference>
<comment type="catalytic activity">
    <reaction evidence="1">
        <text>ATP + protein L-histidine = ADP + protein N-phospho-L-histidine.</text>
        <dbReference type="EC" id="2.7.13.3"/>
    </reaction>
</comment>
<evidence type="ECO:0000256" key="7">
    <source>
        <dbReference type="PROSITE-ProRule" id="PRU00169"/>
    </source>
</evidence>
<dbReference type="GO" id="GO:0009927">
    <property type="term" value="F:histidine phosphotransfer kinase activity"/>
    <property type="evidence" value="ECO:0007669"/>
    <property type="project" value="TreeGrafter"/>
</dbReference>
<feature type="domain" description="PAS" evidence="10">
    <location>
        <begin position="156"/>
        <end position="227"/>
    </location>
</feature>
<dbReference type="CDD" id="cd17580">
    <property type="entry name" value="REC_2_DhkD-like"/>
    <property type="match status" value="1"/>
</dbReference>
<feature type="modified residue" description="4-aspartylphosphate" evidence="7">
    <location>
        <position position="582"/>
    </location>
</feature>
<dbReference type="InterPro" id="IPR003594">
    <property type="entry name" value="HATPase_dom"/>
</dbReference>
<keyword evidence="6 12" id="KW-0418">Kinase</keyword>
<dbReference type="InterPro" id="IPR000700">
    <property type="entry name" value="PAS-assoc_C"/>
</dbReference>
<evidence type="ECO:0000256" key="4">
    <source>
        <dbReference type="ARBA" id="ARBA00022553"/>
    </source>
</evidence>
<organism evidence="12 13">
    <name type="scientific">Paraburkholderia acidicola</name>
    <dbReference type="NCBI Taxonomy" id="1912599"/>
    <lineage>
        <taxon>Bacteria</taxon>
        <taxon>Pseudomonadati</taxon>
        <taxon>Pseudomonadota</taxon>
        <taxon>Betaproteobacteria</taxon>
        <taxon>Burkholderiales</taxon>
        <taxon>Burkholderiaceae</taxon>
        <taxon>Paraburkholderia</taxon>
    </lineage>
</organism>
<dbReference type="SUPFAM" id="SSF52172">
    <property type="entry name" value="CheY-like"/>
    <property type="match status" value="1"/>
</dbReference>
<dbReference type="SUPFAM" id="SSF55785">
    <property type="entry name" value="PYP-like sensor domain (PAS domain)"/>
    <property type="match status" value="2"/>
</dbReference>
<dbReference type="SMART" id="SM00448">
    <property type="entry name" value="REC"/>
    <property type="match status" value="1"/>
</dbReference>
<comment type="caution">
    <text evidence="12">The sequence shown here is derived from an EMBL/GenBank/DDBJ whole genome shotgun (WGS) entry which is preliminary data.</text>
</comment>
<dbReference type="Gene3D" id="1.10.287.130">
    <property type="match status" value="1"/>
</dbReference>
<dbReference type="Gene3D" id="3.30.450.20">
    <property type="entry name" value="PAS domain"/>
    <property type="match status" value="2"/>
</dbReference>
<name>A0A2A4F8C0_9BURK</name>
<dbReference type="Pfam" id="PF00072">
    <property type="entry name" value="Response_reg"/>
    <property type="match status" value="1"/>
</dbReference>
<gene>
    <name evidence="12" type="ORF">BWP39_00160</name>
</gene>
<dbReference type="CDD" id="cd00075">
    <property type="entry name" value="HATPase"/>
    <property type="match status" value="1"/>
</dbReference>
<accession>A0A2A4F8C0</accession>
<dbReference type="PROSITE" id="PS50112">
    <property type="entry name" value="PAS"/>
    <property type="match status" value="2"/>
</dbReference>
<dbReference type="Pfam" id="PF00512">
    <property type="entry name" value="HisKA"/>
    <property type="match status" value="1"/>
</dbReference>
<evidence type="ECO:0000259" key="11">
    <source>
        <dbReference type="PROSITE" id="PS50113"/>
    </source>
</evidence>
<evidence type="ECO:0000259" key="9">
    <source>
        <dbReference type="PROSITE" id="PS50110"/>
    </source>
</evidence>
<dbReference type="InterPro" id="IPR004358">
    <property type="entry name" value="Sig_transdc_His_kin-like_C"/>
</dbReference>
<dbReference type="OrthoDB" id="9772100at2"/>
<dbReference type="SMART" id="SM00086">
    <property type="entry name" value="PAC"/>
    <property type="match status" value="2"/>
</dbReference>
<dbReference type="EMBL" id="MTZV01000001">
    <property type="protein sequence ID" value="PCE28636.1"/>
    <property type="molecule type" value="Genomic_DNA"/>
</dbReference>
<dbReference type="AlphaFoldDB" id="A0A2A4F8C0"/>
<feature type="domain" description="PAC" evidence="11">
    <location>
        <begin position="231"/>
        <end position="283"/>
    </location>
</feature>
<dbReference type="InterPro" id="IPR035965">
    <property type="entry name" value="PAS-like_dom_sf"/>
</dbReference>
<evidence type="ECO:0000256" key="1">
    <source>
        <dbReference type="ARBA" id="ARBA00000085"/>
    </source>
</evidence>
<dbReference type="InterPro" id="IPR001610">
    <property type="entry name" value="PAC"/>
</dbReference>
<dbReference type="InterPro" id="IPR001789">
    <property type="entry name" value="Sig_transdc_resp-reg_receiver"/>
</dbReference>
<feature type="domain" description="Response regulatory" evidence="9">
    <location>
        <begin position="533"/>
        <end position="649"/>
    </location>
</feature>
<dbReference type="SMART" id="SM00387">
    <property type="entry name" value="HATPase_c"/>
    <property type="match status" value="1"/>
</dbReference>
<feature type="domain" description="PAC" evidence="11">
    <location>
        <begin position="103"/>
        <end position="155"/>
    </location>
</feature>
<dbReference type="Proteomes" id="UP000218022">
    <property type="component" value="Unassembled WGS sequence"/>
</dbReference>
<feature type="domain" description="Histidine kinase" evidence="8">
    <location>
        <begin position="293"/>
        <end position="511"/>
    </location>
</feature>
<evidence type="ECO:0000313" key="12">
    <source>
        <dbReference type="EMBL" id="PCE28636.1"/>
    </source>
</evidence>
<dbReference type="GO" id="GO:0000155">
    <property type="term" value="F:phosphorelay sensor kinase activity"/>
    <property type="evidence" value="ECO:0007669"/>
    <property type="project" value="InterPro"/>
</dbReference>
<evidence type="ECO:0000256" key="2">
    <source>
        <dbReference type="ARBA" id="ARBA00004429"/>
    </source>
</evidence>
<dbReference type="SMART" id="SM00091">
    <property type="entry name" value="PAS"/>
    <property type="match status" value="2"/>
</dbReference>
<evidence type="ECO:0000313" key="13">
    <source>
        <dbReference type="Proteomes" id="UP000218022"/>
    </source>
</evidence>
<dbReference type="PROSITE" id="PS50113">
    <property type="entry name" value="PAC"/>
    <property type="match status" value="2"/>
</dbReference>
<evidence type="ECO:0000259" key="8">
    <source>
        <dbReference type="PROSITE" id="PS50109"/>
    </source>
</evidence>
<dbReference type="RefSeq" id="WP_096716693.1">
    <property type="nucleotide sequence ID" value="NZ_MTZV01000001.1"/>
</dbReference>
<dbReference type="InterPro" id="IPR005467">
    <property type="entry name" value="His_kinase_dom"/>
</dbReference>
<dbReference type="Pfam" id="PF02518">
    <property type="entry name" value="HATPase_c"/>
    <property type="match status" value="1"/>
</dbReference>
<dbReference type="InterPro" id="IPR036097">
    <property type="entry name" value="HisK_dim/P_sf"/>
</dbReference>
<dbReference type="FunFam" id="3.30.565.10:FF:000006">
    <property type="entry name" value="Sensor histidine kinase WalK"/>
    <property type="match status" value="1"/>
</dbReference>
<dbReference type="CDD" id="cd00130">
    <property type="entry name" value="PAS"/>
    <property type="match status" value="2"/>
</dbReference>
<dbReference type="PROSITE" id="PS50109">
    <property type="entry name" value="HIS_KIN"/>
    <property type="match status" value="1"/>
</dbReference>
<dbReference type="CDD" id="cd00082">
    <property type="entry name" value="HisKA"/>
    <property type="match status" value="1"/>
</dbReference>
<evidence type="ECO:0000256" key="3">
    <source>
        <dbReference type="ARBA" id="ARBA00012438"/>
    </source>
</evidence>
<dbReference type="InterPro" id="IPR000014">
    <property type="entry name" value="PAS"/>
</dbReference>
<proteinExistence type="predicted"/>
<dbReference type="PRINTS" id="PR00344">
    <property type="entry name" value="BCTRLSENSOR"/>
</dbReference>
<dbReference type="Gene3D" id="3.30.565.10">
    <property type="entry name" value="Histidine kinase-like ATPase, C-terminal domain"/>
    <property type="match status" value="1"/>
</dbReference>
<protein>
    <recommendedName>
        <fullName evidence="3">histidine kinase</fullName>
        <ecNumber evidence="3">2.7.13.3</ecNumber>
    </recommendedName>
</protein>
<comment type="subcellular location">
    <subcellularLocation>
        <location evidence="2">Cell inner membrane</location>
        <topology evidence="2">Multi-pass membrane protein</topology>
    </subcellularLocation>
</comment>